<feature type="transmembrane region" description="Helical" evidence="2">
    <location>
        <begin position="262"/>
        <end position="284"/>
    </location>
</feature>
<evidence type="ECO:0000313" key="3">
    <source>
        <dbReference type="EMBL" id="TNV82092.1"/>
    </source>
</evidence>
<proteinExistence type="predicted"/>
<keyword evidence="2" id="KW-0812">Transmembrane</keyword>
<evidence type="ECO:0008006" key="5">
    <source>
        <dbReference type="Google" id="ProtNLM"/>
    </source>
</evidence>
<keyword evidence="2" id="KW-1133">Transmembrane helix</keyword>
<evidence type="ECO:0000256" key="2">
    <source>
        <dbReference type="SAM" id="Phobius"/>
    </source>
</evidence>
<gene>
    <name evidence="3" type="ORF">FGO68_gene4387</name>
</gene>
<dbReference type="AlphaFoldDB" id="A0A8J8NUX5"/>
<feature type="transmembrane region" description="Helical" evidence="2">
    <location>
        <begin position="335"/>
        <end position="353"/>
    </location>
</feature>
<feature type="compositionally biased region" description="Basic and acidic residues" evidence="1">
    <location>
        <begin position="665"/>
        <end position="674"/>
    </location>
</feature>
<feature type="transmembrane region" description="Helical" evidence="2">
    <location>
        <begin position="523"/>
        <end position="543"/>
    </location>
</feature>
<feature type="transmembrane region" description="Helical" evidence="2">
    <location>
        <begin position="555"/>
        <end position="580"/>
    </location>
</feature>
<feature type="transmembrane region" description="Helical" evidence="2">
    <location>
        <begin position="463"/>
        <end position="483"/>
    </location>
</feature>
<keyword evidence="2" id="KW-0472">Membrane</keyword>
<evidence type="ECO:0000313" key="4">
    <source>
        <dbReference type="Proteomes" id="UP000785679"/>
    </source>
</evidence>
<keyword evidence="4" id="KW-1185">Reference proteome</keyword>
<dbReference type="Proteomes" id="UP000785679">
    <property type="component" value="Unassembled WGS sequence"/>
</dbReference>
<dbReference type="EMBL" id="RRYP01005379">
    <property type="protein sequence ID" value="TNV82092.1"/>
    <property type="molecule type" value="Genomic_DNA"/>
</dbReference>
<organism evidence="3 4">
    <name type="scientific">Halteria grandinella</name>
    <dbReference type="NCBI Taxonomy" id="5974"/>
    <lineage>
        <taxon>Eukaryota</taxon>
        <taxon>Sar</taxon>
        <taxon>Alveolata</taxon>
        <taxon>Ciliophora</taxon>
        <taxon>Intramacronucleata</taxon>
        <taxon>Spirotrichea</taxon>
        <taxon>Stichotrichia</taxon>
        <taxon>Sporadotrichida</taxon>
        <taxon>Halteriidae</taxon>
        <taxon>Halteria</taxon>
    </lineage>
</organism>
<feature type="transmembrane region" description="Helical" evidence="2">
    <location>
        <begin position="374"/>
        <end position="394"/>
    </location>
</feature>
<reference evidence="3" key="1">
    <citation type="submission" date="2019-06" db="EMBL/GenBank/DDBJ databases">
        <authorList>
            <person name="Zheng W."/>
        </authorList>
    </citation>
    <scope>NUCLEOTIDE SEQUENCE</scope>
    <source>
        <strain evidence="3">QDHG01</strain>
    </source>
</reference>
<name>A0A8J8NUX5_HALGN</name>
<feature type="region of interest" description="Disordered" evidence="1">
    <location>
        <begin position="655"/>
        <end position="674"/>
    </location>
</feature>
<sequence length="674" mass="76677">MAASQVMGATNVTEAFINNQVEQYQKSMNEQLGSKANKPQGEVNRYGVLSLRHPQIVENREGQSQKNIVKSIKLNPRPQLLQGIVDISNVTLDGDNTAKYWLNFTDSLQISKSSADRDYTVVEVIYRVTQVITIGIPTSLGATNSTLANNTLTNNSVVSNITQLINNTVTEITKPITQTLTSLGYSRTVERTVTQDFTAYQTFAIPRQTSMTEEEVERLLIKPAKATVTYTLGPILLLTLIFSAIGSYSLQSLWDYINTLQLLSMVPLMNLSLPPNLAIFLNYISGPLSFNYLSATGFAQWLFKVPEDSEQPVWSSCFEEFGMDTNLSSVLLEDTVVYVAIIVVGMPFTFAIGKFFLVKRFKLMKKLVKKLKEVFFYGFIMRLFIENFFAIYISCVINMHMRTDETYADRTSQAFSFIMFFTLWGVVFWSSYKVYKNKDDPEKIEDKYGAYFDDLDLKKPKSLFYTPVYLLRRLVFATLALAIPETASWGPLFQLCISLILSTALYVYFIYKIHPFKESIQNKITLLNESAIFILSFLFLAFADPICEDPATQMAVGWVLVICINFICGLNMARAFYLWVKEMVKDLRDNCCKDKGKQLNRLESIQQQTEEEPSMHKGDIIETERGEEVEKGPTGNLSAQVEVSDKNHVEVIDLEDENQEWNIPEDPKEQRVVI</sequence>
<feature type="transmembrane region" description="Helical" evidence="2">
    <location>
        <begin position="414"/>
        <end position="435"/>
    </location>
</feature>
<comment type="caution">
    <text evidence="3">The sequence shown here is derived from an EMBL/GenBank/DDBJ whole genome shotgun (WGS) entry which is preliminary data.</text>
</comment>
<evidence type="ECO:0000256" key="1">
    <source>
        <dbReference type="SAM" id="MobiDB-lite"/>
    </source>
</evidence>
<accession>A0A8J8NUX5</accession>
<feature type="transmembrane region" description="Helical" evidence="2">
    <location>
        <begin position="489"/>
        <end position="511"/>
    </location>
</feature>
<protein>
    <recommendedName>
        <fullName evidence="5">TRP C-terminal domain-containing protein</fullName>
    </recommendedName>
</protein>
<feature type="transmembrane region" description="Helical" evidence="2">
    <location>
        <begin position="228"/>
        <end position="250"/>
    </location>
</feature>